<dbReference type="GO" id="GO:0016788">
    <property type="term" value="F:hydrolase activity, acting on ester bonds"/>
    <property type="evidence" value="ECO:0007669"/>
    <property type="project" value="UniProtKB-UniRule"/>
</dbReference>
<dbReference type="CDD" id="cd16964">
    <property type="entry name" value="YqgF"/>
    <property type="match status" value="1"/>
</dbReference>
<evidence type="ECO:0000313" key="8">
    <source>
        <dbReference type="Proteomes" id="UP000199531"/>
    </source>
</evidence>
<evidence type="ECO:0000256" key="1">
    <source>
        <dbReference type="ARBA" id="ARBA00022490"/>
    </source>
</evidence>
<evidence type="ECO:0000256" key="5">
    <source>
        <dbReference type="HAMAP-Rule" id="MF_00651"/>
    </source>
</evidence>
<dbReference type="GO" id="GO:0004518">
    <property type="term" value="F:nuclease activity"/>
    <property type="evidence" value="ECO:0007669"/>
    <property type="project" value="UniProtKB-KW"/>
</dbReference>
<dbReference type="NCBIfam" id="TIGR00250">
    <property type="entry name" value="RNAse_H_YqgF"/>
    <property type="match status" value="1"/>
</dbReference>
<dbReference type="PANTHER" id="PTHR33317:SF4">
    <property type="entry name" value="POLYNUCLEOTIDYL TRANSFERASE, RIBONUCLEASE H-LIKE SUPERFAMILY PROTEIN"/>
    <property type="match status" value="1"/>
</dbReference>
<evidence type="ECO:0000256" key="2">
    <source>
        <dbReference type="ARBA" id="ARBA00022517"/>
    </source>
</evidence>
<dbReference type="Pfam" id="PF03652">
    <property type="entry name" value="RuvX"/>
    <property type="match status" value="1"/>
</dbReference>
<organism evidence="7 8">
    <name type="scientific">Brachymonas denitrificans DSM 15123</name>
    <dbReference type="NCBI Taxonomy" id="1121117"/>
    <lineage>
        <taxon>Bacteria</taxon>
        <taxon>Pseudomonadati</taxon>
        <taxon>Pseudomonadota</taxon>
        <taxon>Betaproteobacteria</taxon>
        <taxon>Burkholderiales</taxon>
        <taxon>Comamonadaceae</taxon>
        <taxon>Brachymonas</taxon>
    </lineage>
</organism>
<evidence type="ECO:0000256" key="3">
    <source>
        <dbReference type="ARBA" id="ARBA00022722"/>
    </source>
</evidence>
<dbReference type="PANTHER" id="PTHR33317">
    <property type="entry name" value="POLYNUCLEOTIDYL TRANSFERASE, RIBONUCLEASE H-LIKE SUPERFAMILY PROTEIN"/>
    <property type="match status" value="1"/>
</dbReference>
<dbReference type="AlphaFoldDB" id="A0A1H8D953"/>
<keyword evidence="4 5" id="KW-0378">Hydrolase</keyword>
<comment type="similarity">
    <text evidence="5">Belongs to the YqgF HJR family.</text>
</comment>
<evidence type="ECO:0000313" key="7">
    <source>
        <dbReference type="EMBL" id="SEN03779.1"/>
    </source>
</evidence>
<keyword evidence="3 5" id="KW-0540">Nuclease</keyword>
<dbReference type="EC" id="3.1.-.-" evidence="5"/>
<dbReference type="OrthoDB" id="9796140at2"/>
<dbReference type="SUPFAM" id="SSF53098">
    <property type="entry name" value="Ribonuclease H-like"/>
    <property type="match status" value="1"/>
</dbReference>
<dbReference type="SMART" id="SM00732">
    <property type="entry name" value="YqgFc"/>
    <property type="match status" value="1"/>
</dbReference>
<sequence>MTQTSLQGVAVDDLFQVPGQPPVVDPQPFQSFLALDYGKKRTGVATGNRMLGRATPGKSIAATGDARFAAVAALIAEWQPQALVIGIPYHPDGAAHENTRRATNFGRQLSQRFKLPVYTVDERYSTTEALASGAADADAAAACIILEQFFNTLP</sequence>
<evidence type="ECO:0000259" key="6">
    <source>
        <dbReference type="SMART" id="SM00732"/>
    </source>
</evidence>
<dbReference type="Gene3D" id="3.30.420.140">
    <property type="entry name" value="YqgF/RNase H-like domain"/>
    <property type="match status" value="1"/>
</dbReference>
<keyword evidence="8" id="KW-1185">Reference proteome</keyword>
<gene>
    <name evidence="7" type="ORF">SAMN02745977_00234</name>
</gene>
<dbReference type="GO" id="GO:0000967">
    <property type="term" value="P:rRNA 5'-end processing"/>
    <property type="evidence" value="ECO:0007669"/>
    <property type="project" value="UniProtKB-UniRule"/>
</dbReference>
<protein>
    <recommendedName>
        <fullName evidence="5">Putative pre-16S rRNA nuclease</fullName>
        <ecNumber evidence="5">3.1.-.-</ecNumber>
    </recommendedName>
</protein>
<dbReference type="HAMAP" id="MF_00651">
    <property type="entry name" value="Nuclease_YqgF"/>
    <property type="match status" value="1"/>
</dbReference>
<dbReference type="EMBL" id="FOCW01000001">
    <property type="protein sequence ID" value="SEN03779.1"/>
    <property type="molecule type" value="Genomic_DNA"/>
</dbReference>
<dbReference type="Proteomes" id="UP000199531">
    <property type="component" value="Unassembled WGS sequence"/>
</dbReference>
<keyword evidence="2 5" id="KW-0690">Ribosome biogenesis</keyword>
<dbReference type="InterPro" id="IPR012337">
    <property type="entry name" value="RNaseH-like_sf"/>
</dbReference>
<dbReference type="InterPro" id="IPR005227">
    <property type="entry name" value="YqgF"/>
</dbReference>
<dbReference type="InterPro" id="IPR006641">
    <property type="entry name" value="YqgF/RNaseH-like_dom"/>
</dbReference>
<dbReference type="GO" id="GO:0005829">
    <property type="term" value="C:cytosol"/>
    <property type="evidence" value="ECO:0007669"/>
    <property type="project" value="TreeGrafter"/>
</dbReference>
<name>A0A1H8D953_9BURK</name>
<comment type="function">
    <text evidence="5">Could be a nuclease involved in processing of the 5'-end of pre-16S rRNA.</text>
</comment>
<accession>A0A1H8D953</accession>
<dbReference type="RefSeq" id="WP_091812954.1">
    <property type="nucleotide sequence ID" value="NZ_FOCW01000001.1"/>
</dbReference>
<comment type="subcellular location">
    <subcellularLocation>
        <location evidence="5">Cytoplasm</location>
    </subcellularLocation>
</comment>
<evidence type="ECO:0000256" key="4">
    <source>
        <dbReference type="ARBA" id="ARBA00022801"/>
    </source>
</evidence>
<keyword evidence="1 5" id="KW-0963">Cytoplasm</keyword>
<feature type="domain" description="YqgF/RNase H-like" evidence="6">
    <location>
        <begin position="30"/>
        <end position="129"/>
    </location>
</feature>
<dbReference type="InterPro" id="IPR037027">
    <property type="entry name" value="YqgF/RNaseH-like_dom_sf"/>
</dbReference>
<proteinExistence type="inferred from homology"/>
<dbReference type="STRING" id="1121117.SAMN02745977_00234"/>
<reference evidence="7 8" key="1">
    <citation type="submission" date="2016-10" db="EMBL/GenBank/DDBJ databases">
        <authorList>
            <person name="de Groot N.N."/>
        </authorList>
    </citation>
    <scope>NUCLEOTIDE SEQUENCE [LARGE SCALE GENOMIC DNA]</scope>
    <source>
        <strain evidence="7 8">DSM 15123</strain>
    </source>
</reference>